<organism evidence="1 2">
    <name type="scientific">Gymnopus androsaceus JB14</name>
    <dbReference type="NCBI Taxonomy" id="1447944"/>
    <lineage>
        <taxon>Eukaryota</taxon>
        <taxon>Fungi</taxon>
        <taxon>Dikarya</taxon>
        <taxon>Basidiomycota</taxon>
        <taxon>Agaricomycotina</taxon>
        <taxon>Agaricomycetes</taxon>
        <taxon>Agaricomycetidae</taxon>
        <taxon>Agaricales</taxon>
        <taxon>Marasmiineae</taxon>
        <taxon>Omphalotaceae</taxon>
        <taxon>Gymnopus</taxon>
    </lineage>
</organism>
<accession>A0A6A4HTY4</accession>
<evidence type="ECO:0000313" key="1">
    <source>
        <dbReference type="EMBL" id="KAE9401190.1"/>
    </source>
</evidence>
<evidence type="ECO:0000313" key="2">
    <source>
        <dbReference type="Proteomes" id="UP000799118"/>
    </source>
</evidence>
<dbReference type="AlphaFoldDB" id="A0A6A4HTY4"/>
<gene>
    <name evidence="1" type="ORF">BT96DRAFT_818203</name>
</gene>
<proteinExistence type="predicted"/>
<keyword evidence="2" id="KW-1185">Reference proteome</keyword>
<dbReference type="Proteomes" id="UP000799118">
    <property type="component" value="Unassembled WGS sequence"/>
</dbReference>
<protein>
    <submittedName>
        <fullName evidence="1">Uncharacterized protein</fullName>
    </submittedName>
</protein>
<sequence>FFTLEEANVASRMHEDTFADEHGHYPILENICSWQRQMGHLPVRFVIAGMVIPQEHFQSTAGK</sequence>
<name>A0A6A4HTY4_9AGAR</name>
<dbReference type="OrthoDB" id="2393824at2759"/>
<reference evidence="1" key="1">
    <citation type="journal article" date="2019" name="Environ. Microbiol.">
        <title>Fungal ecological strategies reflected in gene transcription - a case study of two litter decomposers.</title>
        <authorList>
            <person name="Barbi F."/>
            <person name="Kohler A."/>
            <person name="Barry K."/>
            <person name="Baskaran P."/>
            <person name="Daum C."/>
            <person name="Fauchery L."/>
            <person name="Ihrmark K."/>
            <person name="Kuo A."/>
            <person name="LaButti K."/>
            <person name="Lipzen A."/>
            <person name="Morin E."/>
            <person name="Grigoriev I.V."/>
            <person name="Henrissat B."/>
            <person name="Lindahl B."/>
            <person name="Martin F."/>
        </authorList>
    </citation>
    <scope>NUCLEOTIDE SEQUENCE</scope>
    <source>
        <strain evidence="1">JB14</strain>
    </source>
</reference>
<feature type="non-terminal residue" evidence="1">
    <location>
        <position position="1"/>
    </location>
</feature>
<dbReference type="EMBL" id="ML769448">
    <property type="protein sequence ID" value="KAE9401190.1"/>
    <property type="molecule type" value="Genomic_DNA"/>
</dbReference>